<keyword evidence="3" id="KW-1185">Reference proteome</keyword>
<evidence type="ECO:0000313" key="2">
    <source>
        <dbReference type="EMBL" id="TQL32777.1"/>
    </source>
</evidence>
<evidence type="ECO:0000313" key="3">
    <source>
        <dbReference type="Proteomes" id="UP000318336"/>
    </source>
</evidence>
<proteinExistence type="predicted"/>
<dbReference type="OrthoDB" id="4954868at2"/>
<comment type="caution">
    <text evidence="2">The sequence shown here is derived from an EMBL/GenBank/DDBJ whole genome shotgun (WGS) entry which is preliminary data.</text>
</comment>
<feature type="compositionally biased region" description="Acidic residues" evidence="1">
    <location>
        <begin position="229"/>
        <end position="242"/>
    </location>
</feature>
<accession>A0A542XAD0</accession>
<name>A0A542XAD0_9MICO</name>
<sequence>MTETRSEPRHVLHGLGELVAYVPYLLGFHPRESVVVLGGGPDGYGPSARYDIVAPPDQRAELLRQVTQMMQRAGVAWHDVVVFSAAPDVAAVADEAAEALRAANPVNHVVLVRPAEGDRPAQWCIDDCRCGGRCPREVWQAVPAADRIPAVADHVLGERTPAAEREDLVRSLRPAPLRPGAVAQWVQTRVLGPHEEGELDDLDDRFADWAEATADDDLCDDWDDAWAAEWGEPDDDRDDPDLDPDHVGPAGGEALLDALERSAQAARRLACPNPYVWGDYPAALARVLDPSLDAPRVRDLPVGDLGTVLMTLRERNLRDHLMGWLAMTPMTVPGLFPDLTRAIRRAGAVPFDDRVLTPAEVTRVTERLRELVRSAPEPMVPAPATLLAYWCWTHGGGALALVALDRALEADPDYRMARLLMQVVTHGMRPLDLCPTTREAAV</sequence>
<evidence type="ECO:0000256" key="1">
    <source>
        <dbReference type="SAM" id="MobiDB-lite"/>
    </source>
</evidence>
<dbReference type="InterPro" id="IPR025447">
    <property type="entry name" value="DUF4192"/>
</dbReference>
<dbReference type="Pfam" id="PF13830">
    <property type="entry name" value="DUF4192"/>
    <property type="match status" value="1"/>
</dbReference>
<reference evidence="2 3" key="1">
    <citation type="submission" date="2019-06" db="EMBL/GenBank/DDBJ databases">
        <title>Sequencing the genomes of 1000 actinobacteria strains.</title>
        <authorList>
            <person name="Klenk H.-P."/>
        </authorList>
    </citation>
    <scope>NUCLEOTIDE SEQUENCE [LARGE SCALE GENOMIC DNA]</scope>
    <source>
        <strain evidence="2 3">DSM 24617</strain>
    </source>
</reference>
<dbReference type="RefSeq" id="WP_142004842.1">
    <property type="nucleotide sequence ID" value="NZ_CAJTBP010000001.1"/>
</dbReference>
<protein>
    <submittedName>
        <fullName evidence="2">Uncharacterized protein DUF4192</fullName>
    </submittedName>
</protein>
<dbReference type="AlphaFoldDB" id="A0A542XAD0"/>
<organism evidence="2 3">
    <name type="scientific">Barrientosiimonas humi</name>
    <dbReference type="NCBI Taxonomy" id="999931"/>
    <lineage>
        <taxon>Bacteria</taxon>
        <taxon>Bacillati</taxon>
        <taxon>Actinomycetota</taxon>
        <taxon>Actinomycetes</taxon>
        <taxon>Micrococcales</taxon>
        <taxon>Dermacoccaceae</taxon>
        <taxon>Barrientosiimonas</taxon>
    </lineage>
</organism>
<dbReference type="EMBL" id="VFOK01000001">
    <property type="protein sequence ID" value="TQL32777.1"/>
    <property type="molecule type" value="Genomic_DNA"/>
</dbReference>
<dbReference type="Proteomes" id="UP000318336">
    <property type="component" value="Unassembled WGS sequence"/>
</dbReference>
<gene>
    <name evidence="2" type="ORF">FB554_0909</name>
</gene>
<feature type="region of interest" description="Disordered" evidence="1">
    <location>
        <begin position="229"/>
        <end position="252"/>
    </location>
</feature>